<dbReference type="OrthoDB" id="2346058at2759"/>
<keyword evidence="2" id="KW-1185">Reference proteome</keyword>
<organism evidence="1 2">
    <name type="scientific">Sphaeroforma arctica JP610</name>
    <dbReference type="NCBI Taxonomy" id="667725"/>
    <lineage>
        <taxon>Eukaryota</taxon>
        <taxon>Ichthyosporea</taxon>
        <taxon>Ichthyophonida</taxon>
        <taxon>Sphaeroforma</taxon>
    </lineage>
</organism>
<evidence type="ECO:0000313" key="2">
    <source>
        <dbReference type="Proteomes" id="UP000054560"/>
    </source>
</evidence>
<accession>A0A0L0F7S3</accession>
<dbReference type="GeneID" id="25915205"/>
<name>A0A0L0F7S3_9EUKA</name>
<feature type="non-terminal residue" evidence="1">
    <location>
        <position position="57"/>
    </location>
</feature>
<dbReference type="Proteomes" id="UP000054560">
    <property type="component" value="Unassembled WGS sequence"/>
</dbReference>
<dbReference type="RefSeq" id="XP_014146641.1">
    <property type="nucleotide sequence ID" value="XM_014291166.1"/>
</dbReference>
<dbReference type="EMBL" id="KQ246573">
    <property type="protein sequence ID" value="KNC72739.1"/>
    <property type="molecule type" value="Genomic_DNA"/>
</dbReference>
<sequence>MTQETEETRPLNLFSGIREWRKAEETGADTHHQKRPKGDLKVLDSILEHIGDTPLVK</sequence>
<gene>
    <name evidence="1" type="ORF">SARC_14701</name>
</gene>
<evidence type="ECO:0000313" key="1">
    <source>
        <dbReference type="EMBL" id="KNC72739.1"/>
    </source>
</evidence>
<proteinExistence type="predicted"/>
<reference evidence="1 2" key="1">
    <citation type="submission" date="2011-02" db="EMBL/GenBank/DDBJ databases">
        <title>The Genome Sequence of Sphaeroforma arctica JP610.</title>
        <authorList>
            <consortium name="The Broad Institute Genome Sequencing Platform"/>
            <person name="Russ C."/>
            <person name="Cuomo C."/>
            <person name="Young S.K."/>
            <person name="Zeng Q."/>
            <person name="Gargeya S."/>
            <person name="Alvarado L."/>
            <person name="Berlin A."/>
            <person name="Chapman S.B."/>
            <person name="Chen Z."/>
            <person name="Freedman E."/>
            <person name="Gellesch M."/>
            <person name="Goldberg J."/>
            <person name="Griggs A."/>
            <person name="Gujja S."/>
            <person name="Heilman E."/>
            <person name="Heiman D."/>
            <person name="Howarth C."/>
            <person name="Mehta T."/>
            <person name="Neiman D."/>
            <person name="Pearson M."/>
            <person name="Roberts A."/>
            <person name="Saif S."/>
            <person name="Shea T."/>
            <person name="Shenoy N."/>
            <person name="Sisk P."/>
            <person name="Stolte C."/>
            <person name="Sykes S."/>
            <person name="White J."/>
            <person name="Yandava C."/>
            <person name="Burger G."/>
            <person name="Gray M.W."/>
            <person name="Holland P.W.H."/>
            <person name="King N."/>
            <person name="Lang F.B.F."/>
            <person name="Roger A.J."/>
            <person name="Ruiz-Trillo I."/>
            <person name="Haas B."/>
            <person name="Nusbaum C."/>
            <person name="Birren B."/>
        </authorList>
    </citation>
    <scope>NUCLEOTIDE SEQUENCE [LARGE SCALE GENOMIC DNA]</scope>
    <source>
        <strain evidence="1 2">JP610</strain>
    </source>
</reference>
<dbReference type="AlphaFoldDB" id="A0A0L0F7S3"/>
<protein>
    <submittedName>
        <fullName evidence="1">Uncharacterized protein</fullName>
    </submittedName>
</protein>